<dbReference type="EMBL" id="VWOX01000002">
    <property type="protein sequence ID" value="KAA5546338.1"/>
    <property type="molecule type" value="Genomic_DNA"/>
</dbReference>
<reference evidence="3 4" key="1">
    <citation type="submission" date="2019-08" db="EMBL/GenBank/DDBJ databases">
        <authorList>
            <person name="Dhanesh K."/>
            <person name="Kumar G."/>
            <person name="Sasikala C."/>
            <person name="Venkata Ramana C."/>
        </authorList>
    </citation>
    <scope>NUCLEOTIDE SEQUENCE [LARGE SCALE GENOMIC DNA]</scope>
    <source>
        <strain evidence="3 4">JC645</strain>
    </source>
</reference>
<proteinExistence type="predicted"/>
<evidence type="ECO:0000313" key="3">
    <source>
        <dbReference type="EMBL" id="KAA5546338.1"/>
    </source>
</evidence>
<dbReference type="PANTHER" id="PTHR45128">
    <property type="entry name" value="METHYLTRANSFERASE TYPE 11"/>
    <property type="match status" value="1"/>
</dbReference>
<gene>
    <name evidence="3" type="ORF">FYK55_04155</name>
</gene>
<keyword evidence="3" id="KW-0489">Methyltransferase</keyword>
<dbReference type="InterPro" id="IPR025714">
    <property type="entry name" value="Methyltranfer_dom"/>
</dbReference>
<dbReference type="Proteomes" id="UP000324479">
    <property type="component" value="Unassembled WGS sequence"/>
</dbReference>
<feature type="compositionally biased region" description="Basic and acidic residues" evidence="1">
    <location>
        <begin position="286"/>
        <end position="298"/>
    </location>
</feature>
<feature type="region of interest" description="Disordered" evidence="1">
    <location>
        <begin position="275"/>
        <end position="298"/>
    </location>
</feature>
<protein>
    <submittedName>
        <fullName evidence="3">Class I SAM-dependent methyltransferase</fullName>
    </submittedName>
</protein>
<dbReference type="CDD" id="cd02440">
    <property type="entry name" value="AdoMet_MTases"/>
    <property type="match status" value="1"/>
</dbReference>
<keyword evidence="4" id="KW-1185">Reference proteome</keyword>
<dbReference type="InterPro" id="IPR053173">
    <property type="entry name" value="SAM-binding_MTase"/>
</dbReference>
<name>A0A5M6DFQ0_9BACT</name>
<dbReference type="GO" id="GO:0008168">
    <property type="term" value="F:methyltransferase activity"/>
    <property type="evidence" value="ECO:0007669"/>
    <property type="project" value="UniProtKB-KW"/>
</dbReference>
<accession>A0A5M6DFQ0</accession>
<dbReference type="AlphaFoldDB" id="A0A5M6DFQ0"/>
<keyword evidence="3" id="KW-0808">Transferase</keyword>
<evidence type="ECO:0000313" key="4">
    <source>
        <dbReference type="Proteomes" id="UP000324479"/>
    </source>
</evidence>
<comment type="caution">
    <text evidence="3">The sequence shown here is derived from an EMBL/GenBank/DDBJ whole genome shotgun (WGS) entry which is preliminary data.</text>
</comment>
<evidence type="ECO:0000256" key="1">
    <source>
        <dbReference type="SAM" id="MobiDB-lite"/>
    </source>
</evidence>
<organism evidence="3 4">
    <name type="scientific">Roseiconus nitratireducens</name>
    <dbReference type="NCBI Taxonomy" id="2605748"/>
    <lineage>
        <taxon>Bacteria</taxon>
        <taxon>Pseudomonadati</taxon>
        <taxon>Planctomycetota</taxon>
        <taxon>Planctomycetia</taxon>
        <taxon>Pirellulales</taxon>
        <taxon>Pirellulaceae</taxon>
        <taxon>Roseiconus</taxon>
    </lineage>
</organism>
<feature type="region of interest" description="Disordered" evidence="1">
    <location>
        <begin position="46"/>
        <end position="72"/>
    </location>
</feature>
<dbReference type="Pfam" id="PF13847">
    <property type="entry name" value="Methyltransf_31"/>
    <property type="match status" value="1"/>
</dbReference>
<sequence>MISFRSRSVRWYSGTPVDGRARLLVSVLGLLLTLVGAAEGIAQPVASPSEPAAEEAAKEAGSASQSKPVEEPRNSYLGRVVAKPMSHLGAPWLIRPERDEEENASVSFQQLKLTDGMVVCDLGCGNGYWTLPMARKVGEDGRVYAVDIQREMLQKLRQRADRYNLKNIQPVLGTVDDPKLPEDTLDLLLMVDVYHEFSHPQSMLWEIRRALKPTGVIALLEYREEDPTVPIKPLHKMSKRQIMKEYQANGFKLVREYNELPWQHLMFFARDDSPLEEIQPEPTDEVLQRLDDGSNRGR</sequence>
<dbReference type="SUPFAM" id="SSF53335">
    <property type="entry name" value="S-adenosyl-L-methionine-dependent methyltransferases"/>
    <property type="match status" value="1"/>
</dbReference>
<dbReference type="Gene3D" id="3.40.50.150">
    <property type="entry name" value="Vaccinia Virus protein VP39"/>
    <property type="match status" value="1"/>
</dbReference>
<evidence type="ECO:0000259" key="2">
    <source>
        <dbReference type="Pfam" id="PF13847"/>
    </source>
</evidence>
<dbReference type="PANTHER" id="PTHR45128:SF1">
    <property type="entry name" value="S-ADENOSYLMETHIONINE-DEPENDENT METHYLTRANSFERASE RV2258C"/>
    <property type="match status" value="1"/>
</dbReference>
<feature type="domain" description="Methyltransferase" evidence="2">
    <location>
        <begin position="114"/>
        <end position="242"/>
    </location>
</feature>
<dbReference type="InterPro" id="IPR029063">
    <property type="entry name" value="SAM-dependent_MTases_sf"/>
</dbReference>
<feature type="compositionally biased region" description="Acidic residues" evidence="1">
    <location>
        <begin position="275"/>
        <end position="284"/>
    </location>
</feature>
<dbReference type="GO" id="GO:0032259">
    <property type="term" value="P:methylation"/>
    <property type="evidence" value="ECO:0007669"/>
    <property type="project" value="UniProtKB-KW"/>
</dbReference>